<keyword evidence="1" id="KW-1133">Transmembrane helix</keyword>
<gene>
    <name evidence="3" type="primary">piwil1</name>
</gene>
<feature type="domain" description="Piwi" evidence="2">
    <location>
        <begin position="32"/>
        <end position="194"/>
    </location>
</feature>
<dbReference type="Pfam" id="PF02171">
    <property type="entry name" value="Piwi"/>
    <property type="match status" value="1"/>
</dbReference>
<dbReference type="PROSITE" id="PS50822">
    <property type="entry name" value="PIWI"/>
    <property type="match status" value="1"/>
</dbReference>
<dbReference type="GO" id="GO:0003676">
    <property type="term" value="F:nucleic acid binding"/>
    <property type="evidence" value="ECO:0007669"/>
    <property type="project" value="InterPro"/>
</dbReference>
<reference evidence="3" key="1">
    <citation type="submission" date="2019-06" db="EMBL/GenBank/DDBJ databases">
        <authorList>
            <consortium name="Wellcome Sanger Institute Data Sharing"/>
        </authorList>
    </citation>
    <scope>NUCLEOTIDE SEQUENCE [LARGE SCALE GENOMIC DNA]</scope>
</reference>
<dbReference type="InterPro" id="IPR012337">
    <property type="entry name" value="RNaseH-like_sf"/>
</dbReference>
<keyword evidence="4" id="KW-1185">Reference proteome</keyword>
<evidence type="ECO:0000256" key="1">
    <source>
        <dbReference type="SAM" id="Phobius"/>
    </source>
</evidence>
<keyword evidence="1" id="KW-0472">Membrane</keyword>
<dbReference type="InterPro" id="IPR003165">
    <property type="entry name" value="Piwi"/>
</dbReference>
<dbReference type="SMART" id="SM00950">
    <property type="entry name" value="Piwi"/>
    <property type="match status" value="1"/>
</dbReference>
<protein>
    <recommendedName>
        <fullName evidence="2">Piwi domain-containing protein</fullName>
    </recommendedName>
</protein>
<feature type="transmembrane region" description="Helical" evidence="1">
    <location>
        <begin position="12"/>
        <end position="33"/>
    </location>
</feature>
<dbReference type="AlphaFoldDB" id="A0A672JLP1"/>
<dbReference type="Gene3D" id="3.30.420.10">
    <property type="entry name" value="Ribonuclease H-like superfamily/Ribonuclease H"/>
    <property type="match status" value="1"/>
</dbReference>
<reference evidence="3" key="3">
    <citation type="submission" date="2025-09" db="UniProtKB">
        <authorList>
            <consortium name="Ensembl"/>
        </authorList>
    </citation>
    <scope>IDENTIFICATION</scope>
</reference>
<accession>A0A672JLP1</accession>
<organism evidence="3 4">
    <name type="scientific">Salarias fasciatus</name>
    <name type="common">Jewelled blenny</name>
    <name type="synonym">Blennius fasciatus</name>
    <dbReference type="NCBI Taxonomy" id="181472"/>
    <lineage>
        <taxon>Eukaryota</taxon>
        <taxon>Metazoa</taxon>
        <taxon>Chordata</taxon>
        <taxon>Craniata</taxon>
        <taxon>Vertebrata</taxon>
        <taxon>Euteleostomi</taxon>
        <taxon>Actinopterygii</taxon>
        <taxon>Neopterygii</taxon>
        <taxon>Teleostei</taxon>
        <taxon>Neoteleostei</taxon>
        <taxon>Acanthomorphata</taxon>
        <taxon>Ovalentaria</taxon>
        <taxon>Blenniimorphae</taxon>
        <taxon>Blenniiformes</taxon>
        <taxon>Blennioidei</taxon>
        <taxon>Blenniidae</taxon>
        <taxon>Salariinae</taxon>
        <taxon>Salarias</taxon>
    </lineage>
</organism>
<dbReference type="SUPFAM" id="SSF53098">
    <property type="entry name" value="Ribonuclease H-like"/>
    <property type="match status" value="1"/>
</dbReference>
<evidence type="ECO:0000313" key="4">
    <source>
        <dbReference type="Proteomes" id="UP000472267"/>
    </source>
</evidence>
<keyword evidence="1" id="KW-0812">Transmembrane</keyword>
<dbReference type="InterPro" id="IPR036397">
    <property type="entry name" value="RNaseH_sf"/>
</dbReference>
<evidence type="ECO:0000313" key="3">
    <source>
        <dbReference type="Ensembl" id="ENSSFAP00005054104.1"/>
    </source>
</evidence>
<sequence>SQNFIYVGICKRWVVVVFFVLSTLNNSCFLAALKHYLKVNKQLPARIFVFRDGVGDGQLHSHLYEAQRHKVNKHFNFVRPRLSVIVVKKRINCRFFAYLDGKVTNPPPGTVVDTEVTRREWYDFYIVSQATRLGSVSPTHYNVVYDTNGLKPDYMQRLTYKLCHMYYNWQGIIRVPAPCQYAHKLAFLVGQSIHREPNVKLDDYLFYL</sequence>
<name>A0A672JLP1_SALFA</name>
<proteinExistence type="predicted"/>
<evidence type="ECO:0000259" key="2">
    <source>
        <dbReference type="PROSITE" id="PS50822"/>
    </source>
</evidence>
<dbReference type="Proteomes" id="UP000472267">
    <property type="component" value="Chromosome 12"/>
</dbReference>
<dbReference type="PANTHER" id="PTHR22891">
    <property type="entry name" value="EUKARYOTIC TRANSLATION INITIATION FACTOR 2C"/>
    <property type="match status" value="1"/>
</dbReference>
<dbReference type="Ensembl" id="ENSSFAT00005055783.1">
    <property type="protein sequence ID" value="ENSSFAP00005054104.1"/>
    <property type="gene ID" value="ENSSFAG00005025774.1"/>
</dbReference>
<reference evidence="3" key="2">
    <citation type="submission" date="2025-08" db="UniProtKB">
        <authorList>
            <consortium name="Ensembl"/>
        </authorList>
    </citation>
    <scope>IDENTIFICATION</scope>
</reference>